<feature type="region of interest" description="Disordered" evidence="2">
    <location>
        <begin position="223"/>
        <end position="255"/>
    </location>
</feature>
<feature type="compositionally biased region" description="Basic residues" evidence="2">
    <location>
        <begin position="350"/>
        <end position="359"/>
    </location>
</feature>
<name>A0AA39WY45_9PEZI</name>
<sequence length="399" mass="44483">MASGWGNSRGGGFGEHSRGYGGYSRGSFGERGRGGFRGRGGRPSGPFSPDHREDDAVNDFFNATTETTRGSVIYYGDEPAPSPAAARPTPGTSRAPSARPMTAAGSVASPSIAAPSPSTATANFATASPLVGRTASLTPMIMTPLTMSFEPLTPNTKSTPSTAHPQEIEEVLREAKAKLFEAEGMKQRAEELDQLAKRTLERAQKEQQMADTAKKEAMKMVLEADEKSNGGRKERKLAEEQHRIPRQEYHLAKEERRLAEQDLVRAQEERRLAQQEHHLATEERRLAEQDRLQAQEERRLAQQDRQQAEEDRRRVEHETQFRAHQFGTQGAEGYGFPGFPRGYQQEGHRGCRHQPHRHPATHDEKILKEFFEAKDPPPRGPVLYYQSENANPNTPNDSH</sequence>
<feature type="compositionally biased region" description="Gly residues" evidence="2">
    <location>
        <begin position="7"/>
        <end position="24"/>
    </location>
</feature>
<feature type="compositionally biased region" description="Polar residues" evidence="2">
    <location>
        <begin position="386"/>
        <end position="399"/>
    </location>
</feature>
<dbReference type="AlphaFoldDB" id="A0AA39WY45"/>
<feature type="region of interest" description="Disordered" evidence="2">
    <location>
        <begin position="1"/>
        <end position="55"/>
    </location>
</feature>
<feature type="coiled-coil region" evidence="1">
    <location>
        <begin position="172"/>
        <end position="216"/>
    </location>
</feature>
<evidence type="ECO:0000313" key="3">
    <source>
        <dbReference type="EMBL" id="KAK0623400.1"/>
    </source>
</evidence>
<feature type="region of interest" description="Disordered" evidence="2">
    <location>
        <begin position="372"/>
        <end position="399"/>
    </location>
</feature>
<feature type="region of interest" description="Disordered" evidence="2">
    <location>
        <begin position="269"/>
        <end position="360"/>
    </location>
</feature>
<dbReference type="EMBL" id="JAULSU010000003">
    <property type="protein sequence ID" value="KAK0623400.1"/>
    <property type="molecule type" value="Genomic_DNA"/>
</dbReference>
<proteinExistence type="predicted"/>
<comment type="caution">
    <text evidence="3">The sequence shown here is derived from an EMBL/GenBank/DDBJ whole genome shotgun (WGS) entry which is preliminary data.</text>
</comment>
<feature type="compositionally biased region" description="Low complexity" evidence="2">
    <location>
        <begin position="83"/>
        <end position="96"/>
    </location>
</feature>
<reference evidence="3" key="1">
    <citation type="submission" date="2023-06" db="EMBL/GenBank/DDBJ databases">
        <title>Genome-scale phylogeny and comparative genomics of the fungal order Sordariales.</title>
        <authorList>
            <consortium name="Lawrence Berkeley National Laboratory"/>
            <person name="Hensen N."/>
            <person name="Bonometti L."/>
            <person name="Westerberg I."/>
            <person name="Brannstrom I.O."/>
            <person name="Guillou S."/>
            <person name="Cros-Aarteil S."/>
            <person name="Calhoun S."/>
            <person name="Haridas S."/>
            <person name="Kuo A."/>
            <person name="Mondo S."/>
            <person name="Pangilinan J."/>
            <person name="Riley R."/>
            <person name="Labutti K."/>
            <person name="Andreopoulos B."/>
            <person name="Lipzen A."/>
            <person name="Chen C."/>
            <person name="Yanf M."/>
            <person name="Daum C."/>
            <person name="Ng V."/>
            <person name="Clum A."/>
            <person name="Steindorff A."/>
            <person name="Ohm R."/>
            <person name="Martin F."/>
            <person name="Silar P."/>
            <person name="Natvig D."/>
            <person name="Lalanne C."/>
            <person name="Gautier V."/>
            <person name="Ament-Velasquez S.L."/>
            <person name="Kruys A."/>
            <person name="Hutchinson M.I."/>
            <person name="Powell A.J."/>
            <person name="Barry K."/>
            <person name="Miller A.N."/>
            <person name="Grigoriev I.V."/>
            <person name="Debuchy R."/>
            <person name="Gladieux P."/>
            <person name="Thoren M.H."/>
            <person name="Johannesson H."/>
        </authorList>
    </citation>
    <scope>NUCLEOTIDE SEQUENCE</scope>
    <source>
        <strain evidence="3">CBS 606.72</strain>
    </source>
</reference>
<evidence type="ECO:0000256" key="2">
    <source>
        <dbReference type="SAM" id="MobiDB-lite"/>
    </source>
</evidence>
<protein>
    <submittedName>
        <fullName evidence="3">Uncharacterized protein</fullName>
    </submittedName>
</protein>
<dbReference type="Proteomes" id="UP001175000">
    <property type="component" value="Unassembled WGS sequence"/>
</dbReference>
<keyword evidence="1" id="KW-0175">Coiled coil</keyword>
<feature type="region of interest" description="Disordered" evidence="2">
    <location>
        <begin position="69"/>
        <end position="112"/>
    </location>
</feature>
<keyword evidence="4" id="KW-1185">Reference proteome</keyword>
<evidence type="ECO:0000313" key="4">
    <source>
        <dbReference type="Proteomes" id="UP001175000"/>
    </source>
</evidence>
<feature type="compositionally biased region" description="Low complexity" evidence="2">
    <location>
        <begin position="103"/>
        <end position="112"/>
    </location>
</feature>
<organism evidence="3 4">
    <name type="scientific">Immersiella caudata</name>
    <dbReference type="NCBI Taxonomy" id="314043"/>
    <lineage>
        <taxon>Eukaryota</taxon>
        <taxon>Fungi</taxon>
        <taxon>Dikarya</taxon>
        <taxon>Ascomycota</taxon>
        <taxon>Pezizomycotina</taxon>
        <taxon>Sordariomycetes</taxon>
        <taxon>Sordariomycetidae</taxon>
        <taxon>Sordariales</taxon>
        <taxon>Lasiosphaeriaceae</taxon>
        <taxon>Immersiella</taxon>
    </lineage>
</organism>
<feature type="compositionally biased region" description="Basic and acidic residues" evidence="2">
    <location>
        <begin position="269"/>
        <end position="321"/>
    </location>
</feature>
<evidence type="ECO:0000256" key="1">
    <source>
        <dbReference type="SAM" id="Coils"/>
    </source>
</evidence>
<accession>A0AA39WY45</accession>
<gene>
    <name evidence="3" type="ORF">B0T14DRAFT_494885</name>
</gene>